<organism evidence="2 3">
    <name type="scientific">Prunus dulcis</name>
    <name type="common">Almond</name>
    <name type="synonym">Amygdalus dulcis</name>
    <dbReference type="NCBI Taxonomy" id="3755"/>
    <lineage>
        <taxon>Eukaryota</taxon>
        <taxon>Viridiplantae</taxon>
        <taxon>Streptophyta</taxon>
        <taxon>Embryophyta</taxon>
        <taxon>Tracheophyta</taxon>
        <taxon>Spermatophyta</taxon>
        <taxon>Magnoliopsida</taxon>
        <taxon>eudicotyledons</taxon>
        <taxon>Gunneridae</taxon>
        <taxon>Pentapetalae</taxon>
        <taxon>rosids</taxon>
        <taxon>fabids</taxon>
        <taxon>Rosales</taxon>
        <taxon>Rosaceae</taxon>
        <taxon>Amygdaloideae</taxon>
        <taxon>Amygdaleae</taxon>
        <taxon>Prunus</taxon>
    </lineage>
</organism>
<dbReference type="InterPro" id="IPR013103">
    <property type="entry name" value="RVT_2"/>
</dbReference>
<evidence type="ECO:0000313" key="3">
    <source>
        <dbReference type="Proteomes" id="UP001054821"/>
    </source>
</evidence>
<dbReference type="Proteomes" id="UP001054821">
    <property type="component" value="Chromosome 7"/>
</dbReference>
<reference evidence="2 3" key="1">
    <citation type="journal article" date="2022" name="G3 (Bethesda)">
        <title>Whole-genome sequence and methylome profiling of the almond [Prunus dulcis (Mill.) D.A. Webb] cultivar 'Nonpareil'.</title>
        <authorList>
            <person name="D'Amico-Willman K.M."/>
            <person name="Ouma W.Z."/>
            <person name="Meulia T."/>
            <person name="Sideli G.M."/>
            <person name="Gradziel T.M."/>
            <person name="Fresnedo-Ramirez J."/>
        </authorList>
    </citation>
    <scope>NUCLEOTIDE SEQUENCE [LARGE SCALE GENOMIC DNA]</scope>
    <source>
        <strain evidence="2">Clone GOH B32 T37-40</strain>
    </source>
</reference>
<name>A0AAD4V5F4_PRUDU</name>
<dbReference type="Pfam" id="PF07727">
    <property type="entry name" value="RVT_2"/>
    <property type="match status" value="1"/>
</dbReference>
<gene>
    <name evidence="2" type="ORF">L3X38_037644</name>
</gene>
<evidence type="ECO:0000313" key="2">
    <source>
        <dbReference type="EMBL" id="KAI5317937.1"/>
    </source>
</evidence>
<dbReference type="EMBL" id="JAJFAZ020000007">
    <property type="protein sequence ID" value="KAI5317937.1"/>
    <property type="molecule type" value="Genomic_DNA"/>
</dbReference>
<evidence type="ECO:0000259" key="1">
    <source>
        <dbReference type="Pfam" id="PF07727"/>
    </source>
</evidence>
<feature type="domain" description="Reverse transcriptase Ty1/copia-type" evidence="1">
    <location>
        <begin position="1"/>
        <end position="135"/>
    </location>
</feature>
<dbReference type="AlphaFoldDB" id="A0AAD4V5F4"/>
<accession>A0AAD4V5F4</accession>
<keyword evidence="3" id="KW-1185">Reference proteome</keyword>
<protein>
    <recommendedName>
        <fullName evidence="1">Reverse transcriptase Ty1/copia-type domain-containing protein</fullName>
    </recommendedName>
</protein>
<proteinExistence type="predicted"/>
<comment type="caution">
    <text evidence="2">The sequence shown here is derived from an EMBL/GenBank/DDBJ whole genome shotgun (WGS) entry which is preliminary data.</text>
</comment>
<sequence>MEQPPGFTNPLKPHFVCKLNRSLYGLKQATRAWYDELFQALISLGFQSSQADTSLFIKAGPGPDLVFGSSPSACQQVIQHLSSQFPVKDLGPLHYFLGLQVTRTDRGLFMNQTKYAYGLLHKTDFLGAKACATPLGSFKLDNSSPLLADPTFYQSTVGALQYLT</sequence>